<dbReference type="Proteomes" id="UP000636793">
    <property type="component" value="Unassembled WGS sequence"/>
</dbReference>
<evidence type="ECO:0000259" key="13">
    <source>
        <dbReference type="Pfam" id="PF00370"/>
    </source>
</evidence>
<dbReference type="PANTHER" id="PTHR10196:SF69">
    <property type="entry name" value="GLYCEROL KINASE"/>
    <property type="match status" value="1"/>
</dbReference>
<dbReference type="InterPro" id="IPR043129">
    <property type="entry name" value="ATPase_NBD"/>
</dbReference>
<evidence type="ECO:0000259" key="14">
    <source>
        <dbReference type="Pfam" id="PF02782"/>
    </source>
</evidence>
<keyword evidence="5" id="KW-0547">Nucleotide-binding</keyword>
<keyword evidence="8" id="KW-0067">ATP-binding</keyword>
<evidence type="ECO:0000256" key="2">
    <source>
        <dbReference type="ARBA" id="ARBA00009156"/>
    </source>
</evidence>
<protein>
    <recommendedName>
        <fullName evidence="3">glycerol kinase</fullName>
        <ecNumber evidence="3">2.7.1.30</ecNumber>
    </recommendedName>
    <alternativeName>
        <fullName evidence="9">ATP:glycerol 3-phosphotransferase</fullName>
    </alternativeName>
</protein>
<dbReference type="NCBIfam" id="TIGR01311">
    <property type="entry name" value="glycerol_kin"/>
    <property type="match status" value="1"/>
</dbReference>
<dbReference type="InterPro" id="IPR000577">
    <property type="entry name" value="Carb_kinase_FGGY"/>
</dbReference>
<evidence type="ECO:0000256" key="12">
    <source>
        <dbReference type="RuleBase" id="RU003733"/>
    </source>
</evidence>
<dbReference type="CDD" id="cd07769">
    <property type="entry name" value="ASKHA_NBD_FGGY_GK"/>
    <property type="match status" value="1"/>
</dbReference>
<name>A0A916WRF5_9MICO</name>
<keyword evidence="16" id="KW-1185">Reference proteome</keyword>
<evidence type="ECO:0000256" key="5">
    <source>
        <dbReference type="ARBA" id="ARBA00022741"/>
    </source>
</evidence>
<dbReference type="EC" id="2.7.1.30" evidence="3"/>
<dbReference type="Gene3D" id="3.30.420.40">
    <property type="match status" value="2"/>
</dbReference>
<dbReference type="RefSeq" id="WP_188836319.1">
    <property type="nucleotide sequence ID" value="NZ_BMHI01000002.1"/>
</dbReference>
<dbReference type="InterPro" id="IPR018483">
    <property type="entry name" value="Carb_kinase_FGGY_CS"/>
</dbReference>
<reference evidence="15" key="2">
    <citation type="submission" date="2020-09" db="EMBL/GenBank/DDBJ databases">
        <authorList>
            <person name="Sun Q."/>
            <person name="Zhou Y."/>
        </authorList>
    </citation>
    <scope>NUCLEOTIDE SEQUENCE</scope>
    <source>
        <strain evidence="15">CGMCC 1.15085</strain>
    </source>
</reference>
<evidence type="ECO:0000256" key="9">
    <source>
        <dbReference type="ARBA" id="ARBA00043149"/>
    </source>
</evidence>
<accession>A0A916WRF5</accession>
<feature type="domain" description="Carbohydrate kinase FGGY C-terminal" evidence="14">
    <location>
        <begin position="262"/>
        <end position="451"/>
    </location>
</feature>
<comment type="similarity">
    <text evidence="2 12">Belongs to the FGGY kinase family.</text>
</comment>
<dbReference type="PIRSF" id="PIRSF000538">
    <property type="entry name" value="GlpK"/>
    <property type="match status" value="1"/>
</dbReference>
<evidence type="ECO:0000256" key="6">
    <source>
        <dbReference type="ARBA" id="ARBA00022777"/>
    </source>
</evidence>
<evidence type="ECO:0000256" key="4">
    <source>
        <dbReference type="ARBA" id="ARBA00022679"/>
    </source>
</evidence>
<feature type="domain" description="Carbohydrate kinase FGGY N-terminal" evidence="13">
    <location>
        <begin position="5"/>
        <end position="252"/>
    </location>
</feature>
<dbReference type="FunFam" id="3.30.420.40:FF:000008">
    <property type="entry name" value="Glycerol kinase"/>
    <property type="match status" value="1"/>
</dbReference>
<dbReference type="GO" id="GO:0004370">
    <property type="term" value="F:glycerol kinase activity"/>
    <property type="evidence" value="ECO:0007669"/>
    <property type="project" value="UniProtKB-EC"/>
</dbReference>
<dbReference type="NCBIfam" id="NF000756">
    <property type="entry name" value="PRK00047.1"/>
    <property type="match status" value="1"/>
</dbReference>
<evidence type="ECO:0000256" key="1">
    <source>
        <dbReference type="ARBA" id="ARBA00005190"/>
    </source>
</evidence>
<proteinExistence type="inferred from homology"/>
<comment type="function">
    <text evidence="11">Key enzyme in the regulation of glycerol uptake and metabolism. Catalyzes the phosphorylation of glycerol to yield sn-glycerol 3-phosphate.</text>
</comment>
<dbReference type="GO" id="GO:0019563">
    <property type="term" value="P:glycerol catabolic process"/>
    <property type="evidence" value="ECO:0007669"/>
    <property type="project" value="TreeGrafter"/>
</dbReference>
<evidence type="ECO:0000256" key="7">
    <source>
        <dbReference type="ARBA" id="ARBA00022798"/>
    </source>
</evidence>
<evidence type="ECO:0000313" key="16">
    <source>
        <dbReference type="Proteomes" id="UP000636793"/>
    </source>
</evidence>
<dbReference type="GO" id="GO:0005524">
    <property type="term" value="F:ATP binding"/>
    <property type="evidence" value="ECO:0007669"/>
    <property type="project" value="UniProtKB-KW"/>
</dbReference>
<organism evidence="15 16">
    <name type="scientific">Flexivirga endophytica</name>
    <dbReference type="NCBI Taxonomy" id="1849103"/>
    <lineage>
        <taxon>Bacteria</taxon>
        <taxon>Bacillati</taxon>
        <taxon>Actinomycetota</taxon>
        <taxon>Actinomycetes</taxon>
        <taxon>Micrococcales</taxon>
        <taxon>Dermacoccaceae</taxon>
        <taxon>Flexivirga</taxon>
    </lineage>
</organism>
<reference evidence="15" key="1">
    <citation type="journal article" date="2014" name="Int. J. Syst. Evol. Microbiol.">
        <title>Complete genome sequence of Corynebacterium casei LMG S-19264T (=DSM 44701T), isolated from a smear-ripened cheese.</title>
        <authorList>
            <consortium name="US DOE Joint Genome Institute (JGI-PGF)"/>
            <person name="Walter F."/>
            <person name="Albersmeier A."/>
            <person name="Kalinowski J."/>
            <person name="Ruckert C."/>
        </authorList>
    </citation>
    <scope>NUCLEOTIDE SEQUENCE</scope>
    <source>
        <strain evidence="15">CGMCC 1.15085</strain>
    </source>
</reference>
<sequence>MAARYVLSIDQGTTSTRAMIFDQHGRLAGMGQREHRQIFPQPGWVEHDAAEIWHNTRHVIPEALADLGISVADVAAVGVANQRETFVLWERTTGRPVCPAIVWQDTRTRSVADHLLDDPGADFFRQRAGIPPASYFTAVRLSWLMDSRPELRERAHRGDLLLGTMETWLIWNLTGGPDGGIHVTDVTNASRTLLMNLESLHWDSELLEFFDVPRAILPKIVPSSTIVGTATGSLAGVPVAAAVGDQQSALFGQTCFEAGEVKCTYGTGAFLLMNTGDEIVTSTHGMLPTVAYQLADGTKAYALEGSIAVAGGLVQWVRDGLGLIRSAPEIETLARTVDDSGGCVVVPAFTGLFSPYWSSGARGVISGLTSFVTAGHLARAVLESCAWQTNDVVEAMAADAGVPLKSLRADGGMTANHLMMQMVADVLDVSVVRPTMSETVSLGAAYLAGLAVGYWSDIKVLRRNWHRAGQWDPQMSPQVRESQRAAWRSAVGRTLGDGSVAAG</sequence>
<comment type="caution">
    <text evidence="15">The sequence shown here is derived from an EMBL/GenBank/DDBJ whole genome shotgun (WGS) entry which is preliminary data.</text>
</comment>
<gene>
    <name evidence="15" type="primary">glpK</name>
    <name evidence="15" type="ORF">GCM10011492_14810</name>
</gene>
<evidence type="ECO:0000256" key="8">
    <source>
        <dbReference type="ARBA" id="ARBA00022840"/>
    </source>
</evidence>
<comment type="pathway">
    <text evidence="1">Polyol metabolism; glycerol degradation via glycerol kinase pathway; sn-glycerol 3-phosphate from glycerol: step 1/1.</text>
</comment>
<evidence type="ECO:0000256" key="10">
    <source>
        <dbReference type="ARBA" id="ARBA00052101"/>
    </source>
</evidence>
<dbReference type="Pfam" id="PF00370">
    <property type="entry name" value="FGGY_N"/>
    <property type="match status" value="1"/>
</dbReference>
<comment type="catalytic activity">
    <reaction evidence="10">
        <text>glycerol + ATP = sn-glycerol 3-phosphate + ADP + H(+)</text>
        <dbReference type="Rhea" id="RHEA:21644"/>
        <dbReference type="ChEBI" id="CHEBI:15378"/>
        <dbReference type="ChEBI" id="CHEBI:17754"/>
        <dbReference type="ChEBI" id="CHEBI:30616"/>
        <dbReference type="ChEBI" id="CHEBI:57597"/>
        <dbReference type="ChEBI" id="CHEBI:456216"/>
        <dbReference type="EC" id="2.7.1.30"/>
    </reaction>
</comment>
<dbReference type="GO" id="GO:0005829">
    <property type="term" value="C:cytosol"/>
    <property type="evidence" value="ECO:0007669"/>
    <property type="project" value="TreeGrafter"/>
</dbReference>
<dbReference type="InterPro" id="IPR005999">
    <property type="entry name" value="Glycerol_kin"/>
</dbReference>
<keyword evidence="6 12" id="KW-0418">Kinase</keyword>
<dbReference type="InterPro" id="IPR018484">
    <property type="entry name" value="FGGY_N"/>
</dbReference>
<dbReference type="InterPro" id="IPR018485">
    <property type="entry name" value="FGGY_C"/>
</dbReference>
<evidence type="ECO:0000256" key="11">
    <source>
        <dbReference type="ARBA" id="ARBA00054633"/>
    </source>
</evidence>
<evidence type="ECO:0000313" key="15">
    <source>
        <dbReference type="EMBL" id="GGB25709.1"/>
    </source>
</evidence>
<keyword evidence="7" id="KW-0319">Glycerol metabolism</keyword>
<dbReference type="Pfam" id="PF02782">
    <property type="entry name" value="FGGY_C"/>
    <property type="match status" value="1"/>
</dbReference>
<dbReference type="AlphaFoldDB" id="A0A916WRF5"/>
<keyword evidence="4 12" id="KW-0808">Transferase</keyword>
<dbReference type="SUPFAM" id="SSF53067">
    <property type="entry name" value="Actin-like ATPase domain"/>
    <property type="match status" value="2"/>
</dbReference>
<dbReference type="GO" id="GO:0006072">
    <property type="term" value="P:glycerol-3-phosphate metabolic process"/>
    <property type="evidence" value="ECO:0007669"/>
    <property type="project" value="InterPro"/>
</dbReference>
<dbReference type="FunFam" id="3.30.420.40:FF:000007">
    <property type="entry name" value="Glycerol kinase"/>
    <property type="match status" value="1"/>
</dbReference>
<dbReference type="PROSITE" id="PS00445">
    <property type="entry name" value="FGGY_KINASES_2"/>
    <property type="match status" value="1"/>
</dbReference>
<dbReference type="PANTHER" id="PTHR10196">
    <property type="entry name" value="SUGAR KINASE"/>
    <property type="match status" value="1"/>
</dbReference>
<dbReference type="EMBL" id="BMHI01000002">
    <property type="protein sequence ID" value="GGB25709.1"/>
    <property type="molecule type" value="Genomic_DNA"/>
</dbReference>
<evidence type="ECO:0000256" key="3">
    <source>
        <dbReference type="ARBA" id="ARBA00012099"/>
    </source>
</evidence>